<evidence type="ECO:0000313" key="3">
    <source>
        <dbReference type="Proteomes" id="UP000178885"/>
    </source>
</evidence>
<proteinExistence type="predicted"/>
<dbReference type="AlphaFoldDB" id="A0A1F6TVR9"/>
<name>A0A1F6TVR9_9PROT</name>
<protein>
    <recommendedName>
        <fullName evidence="4">Host attachment protein</fullName>
    </recommendedName>
</protein>
<dbReference type="InterPro" id="IPR019291">
    <property type="entry name" value="Host_attachment_protein"/>
</dbReference>
<dbReference type="Pfam" id="PF10116">
    <property type="entry name" value="Host_attach"/>
    <property type="match status" value="1"/>
</dbReference>
<dbReference type="EMBL" id="MFSU01000002">
    <property type="protein sequence ID" value="OGI49243.1"/>
    <property type="molecule type" value="Genomic_DNA"/>
</dbReference>
<feature type="region of interest" description="Disordered" evidence="1">
    <location>
        <begin position="19"/>
        <end position="57"/>
    </location>
</feature>
<evidence type="ECO:0000313" key="2">
    <source>
        <dbReference type="EMBL" id="OGI49243.1"/>
    </source>
</evidence>
<organism evidence="2 3">
    <name type="scientific">Candidatus Muproteobacteria bacterium RBG_16_65_34</name>
    <dbReference type="NCBI Taxonomy" id="1817760"/>
    <lineage>
        <taxon>Bacteria</taxon>
        <taxon>Pseudomonadati</taxon>
        <taxon>Pseudomonadota</taxon>
        <taxon>Candidatus Muproteobacteria</taxon>
    </lineage>
</organism>
<reference evidence="2 3" key="1">
    <citation type="journal article" date="2016" name="Nat. Commun.">
        <title>Thousands of microbial genomes shed light on interconnected biogeochemical processes in an aquifer system.</title>
        <authorList>
            <person name="Anantharaman K."/>
            <person name="Brown C.T."/>
            <person name="Hug L.A."/>
            <person name="Sharon I."/>
            <person name="Castelle C.J."/>
            <person name="Probst A.J."/>
            <person name="Thomas B.C."/>
            <person name="Singh A."/>
            <person name="Wilkins M.J."/>
            <person name="Karaoz U."/>
            <person name="Brodie E.L."/>
            <person name="Williams K.H."/>
            <person name="Hubbard S.S."/>
            <person name="Banfield J.F."/>
        </authorList>
    </citation>
    <scope>NUCLEOTIDE SEQUENCE [LARGE SCALE GENOMIC DNA]</scope>
</reference>
<comment type="caution">
    <text evidence="2">The sequence shown here is derived from an EMBL/GenBank/DDBJ whole genome shotgun (WGS) entry which is preliminary data.</text>
</comment>
<sequence>MGTTWILVAHRAGARLFENKGPGTGLAPVQDIPHPEGKLKSKDLGTDEPGRGFDSHGARHAFTQHQEPAAHVAEQFAKHLAGLLDDGRLKQRYSKLVLVAEPHFLGSLRAALTRETAALVSASLDKDLGKVDAHAMPKHLGSV</sequence>
<evidence type="ECO:0000256" key="1">
    <source>
        <dbReference type="SAM" id="MobiDB-lite"/>
    </source>
</evidence>
<evidence type="ECO:0008006" key="4">
    <source>
        <dbReference type="Google" id="ProtNLM"/>
    </source>
</evidence>
<dbReference type="Proteomes" id="UP000178885">
    <property type="component" value="Unassembled WGS sequence"/>
</dbReference>
<feature type="compositionally biased region" description="Basic and acidic residues" evidence="1">
    <location>
        <begin position="33"/>
        <end position="57"/>
    </location>
</feature>
<accession>A0A1F6TVR9</accession>
<gene>
    <name evidence="2" type="ORF">A2151_03860</name>
</gene>